<feature type="domain" description="UBC core" evidence="4">
    <location>
        <begin position="865"/>
        <end position="1029"/>
    </location>
</feature>
<dbReference type="OMA" id="EMWIEYE"/>
<feature type="region of interest" description="Disordered" evidence="3">
    <location>
        <begin position="1073"/>
        <end position="1118"/>
    </location>
</feature>
<dbReference type="RefSeq" id="XP_018190863.1">
    <property type="nucleotide sequence ID" value="XM_018331843.1"/>
</dbReference>
<feature type="region of interest" description="Disordered" evidence="3">
    <location>
        <begin position="780"/>
        <end position="807"/>
    </location>
</feature>
<proteinExistence type="predicted"/>
<feature type="compositionally biased region" description="Acidic residues" evidence="3">
    <location>
        <begin position="704"/>
        <end position="721"/>
    </location>
</feature>
<feature type="compositionally biased region" description="Basic and acidic residues" evidence="3">
    <location>
        <begin position="1073"/>
        <end position="1087"/>
    </location>
</feature>
<dbReference type="PANTHER" id="PTHR46116:SF15">
    <property type="entry name" value="(E3-INDEPENDENT) E2 UBIQUITIN-CONJUGATING ENZYME"/>
    <property type="match status" value="1"/>
</dbReference>
<dbReference type="InParanoid" id="A0A165IS70"/>
<feature type="compositionally biased region" description="Basic and acidic residues" evidence="3">
    <location>
        <begin position="790"/>
        <end position="803"/>
    </location>
</feature>
<dbReference type="PANTHER" id="PTHR46116">
    <property type="entry name" value="(E3-INDEPENDENT) E2 UBIQUITIN-CONJUGATING ENZYME"/>
    <property type="match status" value="1"/>
</dbReference>
<dbReference type="PROSITE" id="PS50127">
    <property type="entry name" value="UBC_2"/>
    <property type="match status" value="1"/>
</dbReference>
<dbReference type="InterPro" id="IPR000608">
    <property type="entry name" value="UBC"/>
</dbReference>
<dbReference type="InterPro" id="IPR016135">
    <property type="entry name" value="UBQ-conjugating_enzyme/RWD"/>
</dbReference>
<dbReference type="STRING" id="1328760.A0A165IS70"/>
<gene>
    <name evidence="5" type="ORF">L228DRAFT_244114</name>
</gene>
<dbReference type="CDD" id="cd23837">
    <property type="entry name" value="UBCc_UBE2O"/>
    <property type="match status" value="1"/>
</dbReference>
<organism evidence="5 6">
    <name type="scientific">Xylona heveae (strain CBS 132557 / TC161)</name>
    <dbReference type="NCBI Taxonomy" id="1328760"/>
    <lineage>
        <taxon>Eukaryota</taxon>
        <taxon>Fungi</taxon>
        <taxon>Dikarya</taxon>
        <taxon>Ascomycota</taxon>
        <taxon>Pezizomycotina</taxon>
        <taxon>Xylonomycetes</taxon>
        <taxon>Xylonales</taxon>
        <taxon>Xylonaceae</taxon>
        <taxon>Xylona</taxon>
    </lineage>
</organism>
<evidence type="ECO:0000256" key="1">
    <source>
        <dbReference type="ARBA" id="ARBA00022679"/>
    </source>
</evidence>
<keyword evidence="1" id="KW-0808">Transferase</keyword>
<reference evidence="5 6" key="1">
    <citation type="journal article" date="2016" name="Fungal Biol.">
        <title>The genome of Xylona heveae provides a window into fungal endophytism.</title>
        <authorList>
            <person name="Gazis R."/>
            <person name="Kuo A."/>
            <person name="Riley R."/>
            <person name="LaButti K."/>
            <person name="Lipzen A."/>
            <person name="Lin J."/>
            <person name="Amirebrahimi M."/>
            <person name="Hesse C.N."/>
            <person name="Spatafora J.W."/>
            <person name="Henrissat B."/>
            <person name="Hainaut M."/>
            <person name="Grigoriev I.V."/>
            <person name="Hibbett D.S."/>
        </authorList>
    </citation>
    <scope>NUCLEOTIDE SEQUENCE [LARGE SCALE GENOMIC DNA]</scope>
    <source>
        <strain evidence="5 6">TC161</strain>
    </source>
</reference>
<keyword evidence="6" id="KW-1185">Reference proteome</keyword>
<feature type="compositionally biased region" description="Polar residues" evidence="3">
    <location>
        <begin position="335"/>
        <end position="344"/>
    </location>
</feature>
<dbReference type="GO" id="GO:0061631">
    <property type="term" value="F:ubiquitin conjugating enzyme activity"/>
    <property type="evidence" value="ECO:0007669"/>
    <property type="project" value="TreeGrafter"/>
</dbReference>
<dbReference type="Pfam" id="PF23046">
    <property type="entry name" value="tSH3-B_UBE2O"/>
    <property type="match status" value="1"/>
</dbReference>
<dbReference type="InterPro" id="IPR057735">
    <property type="entry name" value="UBE2O-like_tSH3-B"/>
</dbReference>
<dbReference type="Proteomes" id="UP000076632">
    <property type="component" value="Unassembled WGS sequence"/>
</dbReference>
<dbReference type="AlphaFoldDB" id="A0A165IS70"/>
<dbReference type="GeneID" id="28896980"/>
<evidence type="ECO:0000259" key="4">
    <source>
        <dbReference type="PROSITE" id="PS50127"/>
    </source>
</evidence>
<feature type="region of interest" description="Disordered" evidence="3">
    <location>
        <begin position="704"/>
        <end position="727"/>
    </location>
</feature>
<evidence type="ECO:0000313" key="6">
    <source>
        <dbReference type="Proteomes" id="UP000076632"/>
    </source>
</evidence>
<protein>
    <recommendedName>
        <fullName evidence="4">UBC core domain-containing protein</fullName>
    </recommendedName>
</protein>
<sequence>MSHQTFFEEDSCALKSNPGVVGVVERTWHDVDGHTPLSERLDGIKRHQDVPENQYKKFLALGTPPRQHALVQFLDPAYGALLIHESHLILLDRALEFGDIVKKNATQIMSGTVINTSRHCDLVPSFPTALSSATTTPYSEERANSQAFEGLQYTSNPLPNQEGVPFFFDIPAAELQFTESYRIGDFVTYHGWLGRIEETFDEVTVRLEDGGIVVVELPDELELPVGLQDTKDMSKLDTMPVDRIAVGDLVVTKKGNLRRGEWKQRSYNPSTPPRGYVVGVERLEIEVRWLFQNFLSPDRQGIQSEPPNLLNLKDYRHQGLRVYDRGRLPPRDGNGSDNPAGFTNGSDIGIADRVRFRDLTGACVKYDGSSVTRTGQRQAKLKAIPPSSASGYDLNTFYVIGTKSFVTVLWQDMTTTEEESTALVPYINVDDNDVWPGEIVAVKEGSQLAGSLDQGRAEGAIPSSGVAAGTFHDEEVYRPKKVGIVQSVDALGRIACIRWFLDPKLELAGDRKSILLPGSHCGPLSDNSEEVSFYEISAFPALTKRRGDFVLVGPSISSYLSPPTGSEDANNGDFVLPNSVDGNELASMIGSIAGTLVEPSSDQAFNQFSQLQSAISSSGLLPATSAALSILARSGAQHVRDAAAQMQAQLASVVASGQSSPIDWFGEIVDLGLDGLVTVRLCGLPSACDIRVPIERLTVIMNGDEEDGDEGFYSDSSDNDGSENWWSSDAYDSYESDEVLEQTIEYEGGERLDADGGDDVWLTDEEGCSVADSDTTLEDVDEQNQAAQSEHADLSSQKLHDPAMDPAYQLSGSNGQLNDKSVDLSVAGAFTTPSCLESPLNFAILDEEPPAGHHFIGNMPDLTSNLMRRIRKEHKILEKSLPEGIYVRTWESRLDIIRVLILGPRNTPYELAPFVIDFQFGNSFPSSPPAAFFHSWTAGMGRVNPNLYEDGKICLSLLGTWPADAKNESWSPQRSSMLQILVSLMGLVLVKEPFYNEAGFDILVGSEDSQVSSNHYTERAFVLSRGFIKHALQHPTHGLQDVVHWLYLSPHPQAPKLLRAAIADAQDILRNSQHEAEPAVHHAREEGGEASNGSVPTSSSSSPSSISTSSSREPDALQRVSAGASILLRKQVAILQDILAKQDSS</sequence>
<dbReference type="Pfam" id="PF00179">
    <property type="entry name" value="UQ_con"/>
    <property type="match status" value="1"/>
</dbReference>
<keyword evidence="2" id="KW-0833">Ubl conjugation pathway</keyword>
<dbReference type="FunFam" id="3.10.110.10:FF:000094">
    <property type="entry name" value="Probable ubiquitin-conjugating enzyme E2 23"/>
    <property type="match status" value="1"/>
</dbReference>
<name>A0A165IS70_XYLHT</name>
<accession>A0A165IS70</accession>
<feature type="region of interest" description="Disordered" evidence="3">
    <location>
        <begin position="324"/>
        <end position="344"/>
    </location>
</feature>
<evidence type="ECO:0000256" key="2">
    <source>
        <dbReference type="ARBA" id="ARBA00022786"/>
    </source>
</evidence>
<dbReference type="SUPFAM" id="SSF54495">
    <property type="entry name" value="UBC-like"/>
    <property type="match status" value="1"/>
</dbReference>
<dbReference type="EMBL" id="KV407455">
    <property type="protein sequence ID" value="KZF25308.1"/>
    <property type="molecule type" value="Genomic_DNA"/>
</dbReference>
<dbReference type="OrthoDB" id="47801at2759"/>
<evidence type="ECO:0000313" key="5">
    <source>
        <dbReference type="EMBL" id="KZF25308.1"/>
    </source>
</evidence>
<dbReference type="SMART" id="SM00212">
    <property type="entry name" value="UBCc"/>
    <property type="match status" value="1"/>
</dbReference>
<feature type="compositionally biased region" description="Low complexity" evidence="3">
    <location>
        <begin position="1094"/>
        <end position="1111"/>
    </location>
</feature>
<evidence type="ECO:0000256" key="3">
    <source>
        <dbReference type="SAM" id="MobiDB-lite"/>
    </source>
</evidence>
<dbReference type="Gene3D" id="3.10.110.10">
    <property type="entry name" value="Ubiquitin Conjugating Enzyme"/>
    <property type="match status" value="1"/>
</dbReference>